<dbReference type="STRING" id="479431.Namu_0814"/>
<dbReference type="InParanoid" id="C8X9F7"/>
<dbReference type="Proteomes" id="UP000002218">
    <property type="component" value="Chromosome"/>
</dbReference>
<dbReference type="PANTHER" id="PTHR43283">
    <property type="entry name" value="BETA-LACTAMASE-RELATED"/>
    <property type="match status" value="1"/>
</dbReference>
<accession>C8X9F7</accession>
<reference evidence="2 3" key="2">
    <citation type="journal article" date="2010" name="Stand. Genomic Sci.">
        <title>Complete genome sequence of Nakamurella multipartita type strain (Y-104).</title>
        <authorList>
            <person name="Tice H."/>
            <person name="Mayilraj S."/>
            <person name="Sims D."/>
            <person name="Lapidus A."/>
            <person name="Nolan M."/>
            <person name="Lucas S."/>
            <person name="Glavina Del Rio T."/>
            <person name="Copeland A."/>
            <person name="Cheng J.F."/>
            <person name="Meincke L."/>
            <person name="Bruce D."/>
            <person name="Goodwin L."/>
            <person name="Pitluck S."/>
            <person name="Ivanova N."/>
            <person name="Mavromatis K."/>
            <person name="Ovchinnikova G."/>
            <person name="Pati A."/>
            <person name="Chen A."/>
            <person name="Palaniappan K."/>
            <person name="Land M."/>
            <person name="Hauser L."/>
            <person name="Chang Y.J."/>
            <person name="Jeffries C.D."/>
            <person name="Detter J.C."/>
            <person name="Brettin T."/>
            <person name="Rohde M."/>
            <person name="Goker M."/>
            <person name="Bristow J."/>
            <person name="Eisen J.A."/>
            <person name="Markowitz V."/>
            <person name="Hugenholtz P."/>
            <person name="Kyrpides N.C."/>
            <person name="Klenk H.P."/>
            <person name="Chen F."/>
        </authorList>
    </citation>
    <scope>NUCLEOTIDE SEQUENCE [LARGE SCALE GENOMIC DNA]</scope>
    <source>
        <strain evidence="3">ATCC 700099 / DSM 44233 / CIP 104796 / JCM 9543 / NBRC 105858 / Y-104</strain>
    </source>
</reference>
<dbReference type="HOGENOM" id="CLU_020027_11_2_11"/>
<dbReference type="Gene3D" id="3.40.710.10">
    <property type="entry name" value="DD-peptidase/beta-lactamase superfamily"/>
    <property type="match status" value="1"/>
</dbReference>
<dbReference type="InterPro" id="IPR050789">
    <property type="entry name" value="Diverse_Enzym_Activities"/>
</dbReference>
<evidence type="ECO:0000313" key="2">
    <source>
        <dbReference type="EMBL" id="ACV77225.1"/>
    </source>
</evidence>
<dbReference type="EMBL" id="CP001737">
    <property type="protein sequence ID" value="ACV77225.1"/>
    <property type="molecule type" value="Genomic_DNA"/>
</dbReference>
<gene>
    <name evidence="2" type="ordered locus">Namu_0814</name>
</gene>
<dbReference type="PANTHER" id="PTHR43283:SF3">
    <property type="entry name" value="BETA-LACTAMASE FAMILY PROTEIN (AFU_ORTHOLOGUE AFUA_5G07500)"/>
    <property type="match status" value="1"/>
</dbReference>
<dbReference type="SUPFAM" id="SSF56601">
    <property type="entry name" value="beta-lactamase/transpeptidase-like"/>
    <property type="match status" value="1"/>
</dbReference>
<dbReference type="eggNOG" id="COG1680">
    <property type="taxonomic scope" value="Bacteria"/>
</dbReference>
<organism evidence="2 3">
    <name type="scientific">Nakamurella multipartita (strain ATCC 700099 / DSM 44233 / CIP 104796 / JCM 9543 / NBRC 105858 / Y-104)</name>
    <name type="common">Microsphaera multipartita</name>
    <dbReference type="NCBI Taxonomy" id="479431"/>
    <lineage>
        <taxon>Bacteria</taxon>
        <taxon>Bacillati</taxon>
        <taxon>Actinomycetota</taxon>
        <taxon>Actinomycetes</taxon>
        <taxon>Nakamurellales</taxon>
        <taxon>Nakamurellaceae</taxon>
        <taxon>Nakamurella</taxon>
    </lineage>
</organism>
<reference evidence="3" key="1">
    <citation type="submission" date="2009-09" db="EMBL/GenBank/DDBJ databases">
        <title>The complete genome of Nakamurella multipartita DSM 44233.</title>
        <authorList>
            <consortium name="US DOE Joint Genome Institute (JGI-PGF)"/>
            <person name="Lucas S."/>
            <person name="Copeland A."/>
            <person name="Lapidus A."/>
            <person name="Glavina del Rio T."/>
            <person name="Dalin E."/>
            <person name="Tice H."/>
            <person name="Bruce D."/>
            <person name="Goodwin L."/>
            <person name="Pitluck S."/>
            <person name="Kyrpides N."/>
            <person name="Mavromatis K."/>
            <person name="Ivanova N."/>
            <person name="Ovchinnikova G."/>
            <person name="Sims D."/>
            <person name="Meincke L."/>
            <person name="Brettin T."/>
            <person name="Detter J.C."/>
            <person name="Han C."/>
            <person name="Larimer F."/>
            <person name="Land M."/>
            <person name="Hauser L."/>
            <person name="Markowitz V."/>
            <person name="Cheng J.-F."/>
            <person name="Hugenholtz P."/>
            <person name="Woyke T."/>
            <person name="Wu D."/>
            <person name="Klenk H.-P."/>
            <person name="Eisen J.A."/>
        </authorList>
    </citation>
    <scope>NUCLEOTIDE SEQUENCE [LARGE SCALE GENOMIC DNA]</scope>
    <source>
        <strain evidence="3">ATCC 700099 / DSM 44233 / CIP 104796 / JCM 9543 / NBRC 105858 / Y-104</strain>
    </source>
</reference>
<feature type="domain" description="Beta-lactamase-related" evidence="1">
    <location>
        <begin position="24"/>
        <end position="399"/>
    </location>
</feature>
<sequence length="422" mass="46415">MGTASYEQVEPQDVGVSAPYLANIDRLQQRYLAEDAYQGSVVLVARHGKLCYFKAFGKADEVDGEVVPMATDSIFRLASMSKVVAAVAVMQLFEQGRIALHEPISTYLPAFANPKVAVVKDWQVTQLASADREITIHDLLSMTAGMTNTWWYRMFEPPVYGVVPQLYKDAGLMDDLNAPPITLESNIEILAQQPLIAQPGTMFDYSNNSVDTLCRMVEVVSGQDFDSYLREHIFTPLGMHETWFFPPASEHHRIAAVYWGGRDEKQTEGSPLGHGLLGPQYTFSEHQSYFSGAGGLHGTTADYFRFAQMLLGRGELDGVRVLSPSSVALMTTNQIGDLRNWQLTQNKWGYMLDIQEGVNAPAGSLHYLGGPGAYSWQGFFSTKFVNNPAQDTVILTMSTPGFDGALPHNLRIVAAAAAAVLD</sequence>
<keyword evidence="3" id="KW-1185">Reference proteome</keyword>
<dbReference type="InterPro" id="IPR012338">
    <property type="entry name" value="Beta-lactam/transpept-like"/>
</dbReference>
<proteinExistence type="predicted"/>
<protein>
    <submittedName>
        <fullName evidence="2">Beta-lactamase</fullName>
    </submittedName>
</protein>
<dbReference type="Pfam" id="PF00144">
    <property type="entry name" value="Beta-lactamase"/>
    <property type="match status" value="1"/>
</dbReference>
<dbReference type="KEGG" id="nml:Namu_0814"/>
<dbReference type="AlphaFoldDB" id="C8X9F7"/>
<evidence type="ECO:0000259" key="1">
    <source>
        <dbReference type="Pfam" id="PF00144"/>
    </source>
</evidence>
<name>C8X9F7_NAKMY</name>
<dbReference type="MEROPS" id="S12.950"/>
<dbReference type="OrthoDB" id="4281716at2"/>
<dbReference type="RefSeq" id="WP_015746141.1">
    <property type="nucleotide sequence ID" value="NC_013235.1"/>
</dbReference>
<evidence type="ECO:0000313" key="3">
    <source>
        <dbReference type="Proteomes" id="UP000002218"/>
    </source>
</evidence>
<dbReference type="InterPro" id="IPR001466">
    <property type="entry name" value="Beta-lactam-related"/>
</dbReference>